<evidence type="ECO:0000313" key="8">
    <source>
        <dbReference type="Proteomes" id="UP001523401"/>
    </source>
</evidence>
<dbReference type="InterPro" id="IPR055438">
    <property type="entry name" value="AstE_AspA_cat"/>
</dbReference>
<evidence type="ECO:0000256" key="3">
    <source>
        <dbReference type="ARBA" id="ARBA00022801"/>
    </source>
</evidence>
<reference evidence="7 8" key="1">
    <citation type="submission" date="2022-06" db="EMBL/GenBank/DDBJ databases">
        <title>Whole-genome of Asaia lannensis strain LMG 27011T.</title>
        <authorList>
            <person name="Sombolestani A."/>
        </authorList>
    </citation>
    <scope>NUCLEOTIDE SEQUENCE [LARGE SCALE GENOMIC DNA]</scope>
    <source>
        <strain evidence="7 8">NBRC 102526</strain>
    </source>
</reference>
<sequence length="358" mass="39379">MRTHDRPAGAAGLSGFMSCGASPRDHHPVRRRRQRLLPSLALPRRLPDFPVLIEPPDLSAWRAGNNGIPGVIERDSGRPGPEITVVALTHGNEFAGAAAADRLLRDGLSPLCGILRVVFANMAAFERFDRRQPTASRFIAEDLNRVWSHDRLSHPPSSPEMARAIELLPIIERSDFLLDLHSMLWESSPLFISPQTERSITLAGLLSSQADTQFLTLTDLGHVGGSRLIEHQRFIAQPGSGRSVLLEAGQHWRPETVEISARVIRHFVENACFVHWGTRGEPGIAARQAVVTDNVVARSASFGFVSPFRGGHVIEKAGTVIALDGDDEICTPYDHCVLIMPNLCVRRGQLAVRLARRL</sequence>
<keyword evidence="4" id="KW-0862">Zinc</keyword>
<evidence type="ECO:0000259" key="6">
    <source>
        <dbReference type="Pfam" id="PF24827"/>
    </source>
</evidence>
<evidence type="ECO:0000256" key="1">
    <source>
        <dbReference type="ARBA" id="ARBA00001947"/>
    </source>
</evidence>
<dbReference type="PANTHER" id="PTHR15162">
    <property type="entry name" value="ASPARTOACYLASE"/>
    <property type="match status" value="1"/>
</dbReference>
<dbReference type="PANTHER" id="PTHR15162:SF7">
    <property type="entry name" value="SUCCINYLGLUTAMATE DESUCCINYLASE"/>
    <property type="match status" value="1"/>
</dbReference>
<evidence type="ECO:0000256" key="5">
    <source>
        <dbReference type="SAM" id="MobiDB-lite"/>
    </source>
</evidence>
<evidence type="ECO:0000313" key="7">
    <source>
        <dbReference type="EMBL" id="MCO6160696.1"/>
    </source>
</evidence>
<dbReference type="InterPro" id="IPR050178">
    <property type="entry name" value="AspA/AstE_fam"/>
</dbReference>
<name>A0ABT1CJC8_9PROT</name>
<accession>A0ABT1CJC8</accession>
<dbReference type="Proteomes" id="UP001523401">
    <property type="component" value="Unassembled WGS sequence"/>
</dbReference>
<keyword evidence="8" id="KW-1185">Reference proteome</keyword>
<evidence type="ECO:0000256" key="2">
    <source>
        <dbReference type="ARBA" id="ARBA00022723"/>
    </source>
</evidence>
<dbReference type="RefSeq" id="WP_252849749.1">
    <property type="nucleotide sequence ID" value="NZ_BAPW01000046.1"/>
</dbReference>
<comment type="caution">
    <text evidence="7">The sequence shown here is derived from an EMBL/GenBank/DDBJ whole genome shotgun (WGS) entry which is preliminary data.</text>
</comment>
<keyword evidence="2" id="KW-0479">Metal-binding</keyword>
<organism evidence="7 8">
    <name type="scientific">Asaia lannensis NBRC 102526</name>
    <dbReference type="NCBI Taxonomy" id="1307926"/>
    <lineage>
        <taxon>Bacteria</taxon>
        <taxon>Pseudomonadati</taxon>
        <taxon>Pseudomonadota</taxon>
        <taxon>Alphaproteobacteria</taxon>
        <taxon>Acetobacterales</taxon>
        <taxon>Acetobacteraceae</taxon>
        <taxon>Asaia</taxon>
    </lineage>
</organism>
<gene>
    <name evidence="7" type="ORF">NF685_11710</name>
</gene>
<feature type="domain" description="Succinylglutamate desuccinylase/Aspartoacylase catalytic" evidence="6">
    <location>
        <begin position="79"/>
        <end position="183"/>
    </location>
</feature>
<protein>
    <submittedName>
        <fullName evidence="7">Succinylglutamate desuccinylase/aspartoacylase family protein</fullName>
    </submittedName>
</protein>
<feature type="region of interest" description="Disordered" evidence="5">
    <location>
        <begin position="1"/>
        <end position="30"/>
    </location>
</feature>
<dbReference type="Pfam" id="PF24827">
    <property type="entry name" value="AstE_AspA_cat"/>
    <property type="match status" value="1"/>
</dbReference>
<evidence type="ECO:0000256" key="4">
    <source>
        <dbReference type="ARBA" id="ARBA00022833"/>
    </source>
</evidence>
<keyword evidence="3" id="KW-0378">Hydrolase</keyword>
<dbReference type="EMBL" id="JAMXQU010000009">
    <property type="protein sequence ID" value="MCO6160696.1"/>
    <property type="molecule type" value="Genomic_DNA"/>
</dbReference>
<dbReference type="SUPFAM" id="SSF53187">
    <property type="entry name" value="Zn-dependent exopeptidases"/>
    <property type="match status" value="1"/>
</dbReference>
<dbReference type="Gene3D" id="3.40.630.10">
    <property type="entry name" value="Zn peptidases"/>
    <property type="match status" value="1"/>
</dbReference>
<proteinExistence type="predicted"/>
<comment type="cofactor">
    <cofactor evidence="1">
        <name>Zn(2+)</name>
        <dbReference type="ChEBI" id="CHEBI:29105"/>
    </cofactor>
</comment>
<dbReference type="PROSITE" id="PS51257">
    <property type="entry name" value="PROKAR_LIPOPROTEIN"/>
    <property type="match status" value="1"/>
</dbReference>